<name>A0AAU4K3N2_9NOCA</name>
<feature type="region of interest" description="Disordered" evidence="7">
    <location>
        <begin position="165"/>
        <end position="204"/>
    </location>
</feature>
<feature type="binding site" evidence="6">
    <location>
        <position position="89"/>
    </location>
    <ligand>
        <name>Fe cation</name>
        <dbReference type="ChEBI" id="CHEBI:24875"/>
    </ligand>
</feature>
<dbReference type="GO" id="GO:0042586">
    <property type="term" value="F:peptide deformylase activity"/>
    <property type="evidence" value="ECO:0007669"/>
    <property type="project" value="UniProtKB-UniRule"/>
</dbReference>
<proteinExistence type="inferred from homology"/>
<dbReference type="EC" id="3.5.1.88" evidence="6"/>
<dbReference type="NCBIfam" id="NF001159">
    <property type="entry name" value="PRK00150.1-3"/>
    <property type="match status" value="1"/>
</dbReference>
<dbReference type="RefSeq" id="WP_328857873.1">
    <property type="nucleotide sequence ID" value="NZ_CP108021.1"/>
</dbReference>
<comment type="catalytic activity">
    <reaction evidence="6">
        <text>N-terminal N-formyl-L-methionyl-[peptide] + H2O = N-terminal L-methionyl-[peptide] + formate</text>
        <dbReference type="Rhea" id="RHEA:24420"/>
        <dbReference type="Rhea" id="RHEA-COMP:10639"/>
        <dbReference type="Rhea" id="RHEA-COMP:10640"/>
        <dbReference type="ChEBI" id="CHEBI:15377"/>
        <dbReference type="ChEBI" id="CHEBI:15740"/>
        <dbReference type="ChEBI" id="CHEBI:49298"/>
        <dbReference type="ChEBI" id="CHEBI:64731"/>
        <dbReference type="EC" id="3.5.1.88"/>
    </reaction>
</comment>
<gene>
    <name evidence="6 8" type="primary">def</name>
    <name evidence="8" type="ORF">OG579_01875</name>
</gene>
<evidence type="ECO:0000256" key="4">
    <source>
        <dbReference type="ARBA" id="ARBA00022917"/>
    </source>
</evidence>
<dbReference type="HAMAP" id="MF_00163">
    <property type="entry name" value="Pep_deformylase"/>
    <property type="match status" value="1"/>
</dbReference>
<evidence type="ECO:0000313" key="9">
    <source>
        <dbReference type="Proteomes" id="UP001432128"/>
    </source>
</evidence>
<dbReference type="SUPFAM" id="SSF56420">
    <property type="entry name" value="Peptide deformylase"/>
    <property type="match status" value="1"/>
</dbReference>
<dbReference type="GO" id="GO:0046872">
    <property type="term" value="F:metal ion binding"/>
    <property type="evidence" value="ECO:0007669"/>
    <property type="project" value="UniProtKB-KW"/>
</dbReference>
<dbReference type="GO" id="GO:0006412">
    <property type="term" value="P:translation"/>
    <property type="evidence" value="ECO:0007669"/>
    <property type="project" value="UniProtKB-UniRule"/>
</dbReference>
<dbReference type="CDD" id="cd00487">
    <property type="entry name" value="Pep_deformylase"/>
    <property type="match status" value="1"/>
</dbReference>
<feature type="binding site" evidence="6">
    <location>
        <position position="135"/>
    </location>
    <ligand>
        <name>Fe cation</name>
        <dbReference type="ChEBI" id="CHEBI:24875"/>
    </ligand>
</feature>
<comment type="function">
    <text evidence="6">Removes the formyl group from the N-terminal Met of newly synthesized proteins. Requires at least a dipeptide for an efficient rate of reaction. N-terminal L-methionine is a prerequisite for activity but the enzyme has broad specificity at other positions.</text>
</comment>
<keyword evidence="3 6" id="KW-0378">Hydrolase</keyword>
<evidence type="ECO:0000256" key="5">
    <source>
        <dbReference type="ARBA" id="ARBA00023004"/>
    </source>
</evidence>
<accession>A0AAU4K3N2</accession>
<keyword evidence="2 6" id="KW-0479">Metal-binding</keyword>
<evidence type="ECO:0000256" key="2">
    <source>
        <dbReference type="ARBA" id="ARBA00022723"/>
    </source>
</evidence>
<feature type="active site" evidence="6">
    <location>
        <position position="132"/>
    </location>
</feature>
<sequence length="204" mass="21899">MAVADIRLFGDPVLRTRATEVTDFGPDLHRLVDDMLETMDRHHGAGLAAPQIGVGARVFTYDCGGQRGHIVNPVWTAVGTETQTGPEGCLSIPGVQADTTRAAQVTVTGVDRHGDPVTLHVDDIMARCVQHETDHLDGVLFLQRLAPGVRKAAMRVVRESAWFTEGRTSTDDPGSYPTTWVQGDPDTTEDARTGDAPATSDATL</sequence>
<evidence type="ECO:0000256" key="1">
    <source>
        <dbReference type="ARBA" id="ARBA00010759"/>
    </source>
</evidence>
<dbReference type="InterPro" id="IPR036821">
    <property type="entry name" value="Peptide_deformylase_sf"/>
</dbReference>
<dbReference type="PANTHER" id="PTHR10458:SF2">
    <property type="entry name" value="PEPTIDE DEFORMYLASE, MITOCHONDRIAL"/>
    <property type="match status" value="1"/>
</dbReference>
<dbReference type="KEGG" id="whr:OG579_01875"/>
<dbReference type="AlphaFoldDB" id="A0AAU4K3N2"/>
<reference evidence="8 9" key="1">
    <citation type="submission" date="2022-10" db="EMBL/GenBank/DDBJ databases">
        <title>The complete genomes of actinobacterial strains from the NBC collection.</title>
        <authorList>
            <person name="Joergensen T.S."/>
            <person name="Alvarez Arevalo M."/>
            <person name="Sterndorff E.B."/>
            <person name="Faurdal D."/>
            <person name="Vuksanovic O."/>
            <person name="Mourched A.-S."/>
            <person name="Charusanti P."/>
            <person name="Shaw S."/>
            <person name="Blin K."/>
            <person name="Weber T."/>
        </authorList>
    </citation>
    <scope>NUCLEOTIDE SEQUENCE [LARGE SCALE GENOMIC DNA]</scope>
    <source>
        <strain evidence="8 9">NBC_00319</strain>
    </source>
</reference>
<keyword evidence="4 6" id="KW-0648">Protein biosynthesis</keyword>
<dbReference type="NCBIfam" id="TIGR00079">
    <property type="entry name" value="pept_deformyl"/>
    <property type="match status" value="1"/>
</dbReference>
<dbReference type="Gene3D" id="3.90.45.10">
    <property type="entry name" value="Peptide deformylase"/>
    <property type="match status" value="1"/>
</dbReference>
<keyword evidence="5 6" id="KW-0408">Iron</keyword>
<dbReference type="InterPro" id="IPR023635">
    <property type="entry name" value="Peptide_deformylase"/>
</dbReference>
<evidence type="ECO:0000256" key="6">
    <source>
        <dbReference type="HAMAP-Rule" id="MF_00163"/>
    </source>
</evidence>
<comment type="cofactor">
    <cofactor evidence="6">
        <name>Fe(2+)</name>
        <dbReference type="ChEBI" id="CHEBI:29033"/>
    </cofactor>
    <text evidence="6">Binds 1 Fe(2+) ion.</text>
</comment>
<feature type="binding site" evidence="6">
    <location>
        <position position="131"/>
    </location>
    <ligand>
        <name>Fe cation</name>
        <dbReference type="ChEBI" id="CHEBI:24875"/>
    </ligand>
</feature>
<protein>
    <recommendedName>
        <fullName evidence="6">Peptide deformylase</fullName>
        <shortName evidence="6">PDF</shortName>
        <ecNumber evidence="6">3.5.1.88</ecNumber>
    </recommendedName>
    <alternativeName>
        <fullName evidence="6">Polypeptide deformylase</fullName>
    </alternativeName>
</protein>
<evidence type="ECO:0000313" key="8">
    <source>
        <dbReference type="EMBL" id="WUM20611.1"/>
    </source>
</evidence>
<dbReference type="PRINTS" id="PR01576">
    <property type="entry name" value="PDEFORMYLASE"/>
</dbReference>
<dbReference type="PANTHER" id="PTHR10458">
    <property type="entry name" value="PEPTIDE DEFORMYLASE"/>
    <property type="match status" value="1"/>
</dbReference>
<comment type="similarity">
    <text evidence="1 6">Belongs to the polypeptide deformylase family.</text>
</comment>
<dbReference type="Pfam" id="PF01327">
    <property type="entry name" value="Pep_deformylase"/>
    <property type="match status" value="1"/>
</dbReference>
<dbReference type="EMBL" id="CP108021">
    <property type="protein sequence ID" value="WUM20611.1"/>
    <property type="molecule type" value="Genomic_DNA"/>
</dbReference>
<organism evidence="8 9">
    <name type="scientific">Williamsia herbipolensis</name>
    <dbReference type="NCBI Taxonomy" id="1603258"/>
    <lineage>
        <taxon>Bacteria</taxon>
        <taxon>Bacillati</taxon>
        <taxon>Actinomycetota</taxon>
        <taxon>Actinomycetes</taxon>
        <taxon>Mycobacteriales</taxon>
        <taxon>Nocardiaceae</taxon>
        <taxon>Williamsia</taxon>
    </lineage>
</organism>
<keyword evidence="9" id="KW-1185">Reference proteome</keyword>
<evidence type="ECO:0000256" key="7">
    <source>
        <dbReference type="SAM" id="MobiDB-lite"/>
    </source>
</evidence>
<dbReference type="Proteomes" id="UP001432128">
    <property type="component" value="Chromosome"/>
</dbReference>
<evidence type="ECO:0000256" key="3">
    <source>
        <dbReference type="ARBA" id="ARBA00022801"/>
    </source>
</evidence>